<feature type="compositionally biased region" description="Polar residues" evidence="1">
    <location>
        <begin position="57"/>
        <end position="68"/>
    </location>
</feature>
<name>A0A2M4D4F0_ANODA</name>
<evidence type="ECO:0000256" key="2">
    <source>
        <dbReference type="SAM" id="SignalP"/>
    </source>
</evidence>
<evidence type="ECO:0000313" key="3">
    <source>
        <dbReference type="EMBL" id="MBW71968.1"/>
    </source>
</evidence>
<dbReference type="AlphaFoldDB" id="A0A2M4D4F0"/>
<protein>
    <submittedName>
        <fullName evidence="3">Putative secreted protein</fullName>
    </submittedName>
</protein>
<reference evidence="3" key="1">
    <citation type="submission" date="2018-01" db="EMBL/GenBank/DDBJ databases">
        <title>An insight into the sialome of Amazonian anophelines.</title>
        <authorList>
            <person name="Ribeiro J.M."/>
            <person name="Scarpassa V."/>
            <person name="Calvo E."/>
        </authorList>
    </citation>
    <scope>NUCLEOTIDE SEQUENCE</scope>
</reference>
<keyword evidence="2" id="KW-0732">Signal</keyword>
<evidence type="ECO:0000256" key="1">
    <source>
        <dbReference type="SAM" id="MobiDB-lite"/>
    </source>
</evidence>
<feature type="region of interest" description="Disordered" evidence="1">
    <location>
        <begin position="46"/>
        <end position="68"/>
    </location>
</feature>
<feature type="chain" id="PRO_5014720917" evidence="2">
    <location>
        <begin position="36"/>
        <end position="68"/>
    </location>
</feature>
<dbReference type="EMBL" id="GGFL01007790">
    <property type="protein sequence ID" value="MBW71968.1"/>
    <property type="molecule type" value="Transcribed_RNA"/>
</dbReference>
<accession>A0A2M4D4F0</accession>
<organism evidence="3">
    <name type="scientific">Anopheles darlingi</name>
    <name type="common">Mosquito</name>
    <dbReference type="NCBI Taxonomy" id="43151"/>
    <lineage>
        <taxon>Eukaryota</taxon>
        <taxon>Metazoa</taxon>
        <taxon>Ecdysozoa</taxon>
        <taxon>Arthropoda</taxon>
        <taxon>Hexapoda</taxon>
        <taxon>Insecta</taxon>
        <taxon>Pterygota</taxon>
        <taxon>Neoptera</taxon>
        <taxon>Endopterygota</taxon>
        <taxon>Diptera</taxon>
        <taxon>Nematocera</taxon>
        <taxon>Culicoidea</taxon>
        <taxon>Culicidae</taxon>
        <taxon>Anophelinae</taxon>
        <taxon>Anopheles</taxon>
    </lineage>
</organism>
<feature type="signal peptide" evidence="2">
    <location>
        <begin position="1"/>
        <end position="35"/>
    </location>
</feature>
<proteinExistence type="predicted"/>
<sequence length="68" mass="7657">MFCLHKSAFNTASHTHTRTNTALLLITRFATLVAAVGDDARYQGLRIISPEKKKNQSTRNDNTANTWH</sequence>